<accession>M0QG08</accession>
<evidence type="ECO:0000256" key="1">
    <source>
        <dbReference type="ARBA" id="ARBA00022741"/>
    </source>
</evidence>
<dbReference type="Proteomes" id="UP000011666">
    <property type="component" value="Unassembled WGS sequence"/>
</dbReference>
<dbReference type="GO" id="GO:0005886">
    <property type="term" value="C:plasma membrane"/>
    <property type="evidence" value="ECO:0007669"/>
    <property type="project" value="TreeGrafter"/>
</dbReference>
<keyword evidence="6" id="KW-1185">Reference proteome</keyword>
<dbReference type="PROSITE" id="PS50893">
    <property type="entry name" value="ABC_TRANSPORTER_2"/>
    <property type="match status" value="1"/>
</dbReference>
<dbReference type="PANTHER" id="PTHR24220:SF685">
    <property type="entry name" value="ABC TRANSPORTER RELATED"/>
    <property type="match status" value="1"/>
</dbReference>
<keyword evidence="2 5" id="KW-0067">ATP-binding</keyword>
<dbReference type="GO" id="GO:0005524">
    <property type="term" value="F:ATP binding"/>
    <property type="evidence" value="ECO:0007669"/>
    <property type="project" value="UniProtKB-KW"/>
</dbReference>
<evidence type="ECO:0000259" key="4">
    <source>
        <dbReference type="PROSITE" id="PS50893"/>
    </source>
</evidence>
<evidence type="ECO:0000256" key="2">
    <source>
        <dbReference type="ARBA" id="ARBA00022840"/>
    </source>
</evidence>
<proteinExistence type="predicted"/>
<dbReference type="Pfam" id="PF00005">
    <property type="entry name" value="ABC_tran"/>
    <property type="match status" value="1"/>
</dbReference>
<evidence type="ECO:0000256" key="3">
    <source>
        <dbReference type="SAM" id="MobiDB-lite"/>
    </source>
</evidence>
<organism evidence="5 6">
    <name type="scientific">Gordonia soli NBRC 108243</name>
    <dbReference type="NCBI Taxonomy" id="1223545"/>
    <lineage>
        <taxon>Bacteria</taxon>
        <taxon>Bacillati</taxon>
        <taxon>Actinomycetota</taxon>
        <taxon>Actinomycetes</taxon>
        <taxon>Mycobacteriales</taxon>
        <taxon>Gordoniaceae</taxon>
        <taxon>Gordonia</taxon>
    </lineage>
</organism>
<dbReference type="InterPro" id="IPR003439">
    <property type="entry name" value="ABC_transporter-like_ATP-bd"/>
</dbReference>
<protein>
    <submittedName>
        <fullName evidence="5">Putative ABC transporter ATP-binding protein</fullName>
    </submittedName>
</protein>
<dbReference type="SUPFAM" id="SSF52540">
    <property type="entry name" value="P-loop containing nucleoside triphosphate hydrolases"/>
    <property type="match status" value="1"/>
</dbReference>
<dbReference type="InterPro" id="IPR027417">
    <property type="entry name" value="P-loop_NTPase"/>
</dbReference>
<dbReference type="EMBL" id="BANX01000007">
    <property type="protein sequence ID" value="GAC67364.1"/>
    <property type="molecule type" value="Genomic_DNA"/>
</dbReference>
<gene>
    <name evidence="5" type="ORF">GS4_07_01130</name>
</gene>
<evidence type="ECO:0000313" key="5">
    <source>
        <dbReference type="EMBL" id="GAC67364.1"/>
    </source>
</evidence>
<dbReference type="SMART" id="SM00382">
    <property type="entry name" value="AAA"/>
    <property type="match status" value="1"/>
</dbReference>
<comment type="caution">
    <text evidence="5">The sequence shown here is derived from an EMBL/GenBank/DDBJ whole genome shotgun (WGS) entry which is preliminary data.</text>
</comment>
<dbReference type="InterPro" id="IPR015854">
    <property type="entry name" value="ABC_transpr_LolD-like"/>
</dbReference>
<feature type="domain" description="ABC transporter" evidence="4">
    <location>
        <begin position="15"/>
        <end position="248"/>
    </location>
</feature>
<dbReference type="eggNOG" id="COG1123">
    <property type="taxonomic scope" value="Bacteria"/>
</dbReference>
<dbReference type="AlphaFoldDB" id="M0QG08"/>
<name>M0QG08_9ACTN</name>
<dbReference type="GO" id="GO:0016887">
    <property type="term" value="F:ATP hydrolysis activity"/>
    <property type="evidence" value="ECO:0007669"/>
    <property type="project" value="InterPro"/>
</dbReference>
<evidence type="ECO:0000313" key="6">
    <source>
        <dbReference type="Proteomes" id="UP000011666"/>
    </source>
</evidence>
<sequence length="251" mass="26719">MSVANGPDRLVRSGIVGVGLTVRLGETTVLSGVDVTVEPGSVTGVVGASGTGKTTLIRAVAGLVPIMSGSIRYDGRARPPTGSLAVLAQHARLVCNPRWTLRRIIAEPASVRRTDGRRGPGRPLAIESIASRVGLAEELLDRRPAQVSDGQLQRACLARTLVQRPDHLLCDEPTAMLDPIAARDVIGLLDEMVDEGVGVLLVTHQRRLLEPRARSIVDLDRTELDSTELESADQVAAEHGCRLPTDQVSSD</sequence>
<dbReference type="InterPro" id="IPR003593">
    <property type="entry name" value="AAA+_ATPase"/>
</dbReference>
<reference evidence="5 6" key="1">
    <citation type="submission" date="2013-01" db="EMBL/GenBank/DDBJ databases">
        <title>Whole genome shotgun sequence of Gordonia soli NBRC 108243.</title>
        <authorList>
            <person name="Isaki-Nakamura S."/>
            <person name="Hosoyama A."/>
            <person name="Tsuchikane K."/>
            <person name="Ando Y."/>
            <person name="Baba S."/>
            <person name="Ohji S."/>
            <person name="Hamada M."/>
            <person name="Tamura T."/>
            <person name="Yamazoe A."/>
            <person name="Yamazaki S."/>
            <person name="Fujita N."/>
        </authorList>
    </citation>
    <scope>NUCLEOTIDE SEQUENCE [LARGE SCALE GENOMIC DNA]</scope>
    <source>
        <strain evidence="5 6">NBRC 108243</strain>
    </source>
</reference>
<feature type="region of interest" description="Disordered" evidence="3">
    <location>
        <begin position="230"/>
        <end position="251"/>
    </location>
</feature>
<dbReference type="STRING" id="1223545.GS4_07_01130"/>
<dbReference type="RefSeq" id="WP_007618454.1">
    <property type="nucleotide sequence ID" value="NZ_BANX01000007.1"/>
</dbReference>
<dbReference type="Gene3D" id="3.40.50.300">
    <property type="entry name" value="P-loop containing nucleotide triphosphate hydrolases"/>
    <property type="match status" value="1"/>
</dbReference>
<dbReference type="PANTHER" id="PTHR24220">
    <property type="entry name" value="IMPORT ATP-BINDING PROTEIN"/>
    <property type="match status" value="1"/>
</dbReference>
<keyword evidence="1" id="KW-0547">Nucleotide-binding</keyword>
<dbReference type="GO" id="GO:0022857">
    <property type="term" value="F:transmembrane transporter activity"/>
    <property type="evidence" value="ECO:0007669"/>
    <property type="project" value="TreeGrafter"/>
</dbReference>